<reference evidence="1 2" key="1">
    <citation type="journal article" date="2020" name="Mol. Plant">
        <title>The Chromosome-Based Rubber Tree Genome Provides New Insights into Spurge Genome Evolution and Rubber Biosynthesis.</title>
        <authorList>
            <person name="Liu J."/>
            <person name="Shi C."/>
            <person name="Shi C.C."/>
            <person name="Li W."/>
            <person name="Zhang Q.J."/>
            <person name="Zhang Y."/>
            <person name="Li K."/>
            <person name="Lu H.F."/>
            <person name="Shi C."/>
            <person name="Zhu S.T."/>
            <person name="Xiao Z.Y."/>
            <person name="Nan H."/>
            <person name="Yue Y."/>
            <person name="Zhu X.G."/>
            <person name="Wu Y."/>
            <person name="Hong X.N."/>
            <person name="Fan G.Y."/>
            <person name="Tong Y."/>
            <person name="Zhang D."/>
            <person name="Mao C.L."/>
            <person name="Liu Y.L."/>
            <person name="Hao S.J."/>
            <person name="Liu W.Q."/>
            <person name="Lv M.Q."/>
            <person name="Zhang H.B."/>
            <person name="Liu Y."/>
            <person name="Hu-Tang G.R."/>
            <person name="Wang J.P."/>
            <person name="Wang J.H."/>
            <person name="Sun Y.H."/>
            <person name="Ni S.B."/>
            <person name="Chen W.B."/>
            <person name="Zhang X.C."/>
            <person name="Jiao Y.N."/>
            <person name="Eichler E.E."/>
            <person name="Li G.H."/>
            <person name="Liu X."/>
            <person name="Gao L.Z."/>
        </authorList>
    </citation>
    <scope>NUCLEOTIDE SEQUENCE [LARGE SCALE GENOMIC DNA]</scope>
    <source>
        <strain evidence="2">cv. GT1</strain>
        <tissue evidence="1">Leaf</tissue>
    </source>
</reference>
<protein>
    <recommendedName>
        <fullName evidence="3">Senescence domain-containing protein</fullName>
    </recommendedName>
</protein>
<dbReference type="AlphaFoldDB" id="A0A6A6KJD0"/>
<proteinExistence type="predicted"/>
<keyword evidence="2" id="KW-1185">Reference proteome</keyword>
<dbReference type="Proteomes" id="UP000467840">
    <property type="component" value="Chromosome 8"/>
</dbReference>
<dbReference type="EMBL" id="JAAGAX010000016">
    <property type="protein sequence ID" value="KAF2288425.1"/>
    <property type="molecule type" value="Genomic_DNA"/>
</dbReference>
<evidence type="ECO:0008006" key="3">
    <source>
        <dbReference type="Google" id="ProtNLM"/>
    </source>
</evidence>
<comment type="caution">
    <text evidence="1">The sequence shown here is derived from an EMBL/GenBank/DDBJ whole genome shotgun (WGS) entry which is preliminary data.</text>
</comment>
<sequence length="141" mass="15237">MRFRLQFSLMISPSSGQKISIPDPDLITETENREGSESIPAFQAAAIESMASKGVGMLKKTKDELEENLKLSEKGKVAVGRTRTAVNVAGQTIERIGRTIKSNDIISTAALWISDSLDKASKSVSTLASGKTNNPNSRKQK</sequence>
<name>A0A6A6KJD0_HEVBR</name>
<evidence type="ECO:0000313" key="2">
    <source>
        <dbReference type="Proteomes" id="UP000467840"/>
    </source>
</evidence>
<gene>
    <name evidence="1" type="ORF">GH714_007362</name>
</gene>
<evidence type="ECO:0000313" key="1">
    <source>
        <dbReference type="EMBL" id="KAF2288425.1"/>
    </source>
</evidence>
<organism evidence="1 2">
    <name type="scientific">Hevea brasiliensis</name>
    <name type="common">Para rubber tree</name>
    <name type="synonym">Siphonia brasiliensis</name>
    <dbReference type="NCBI Taxonomy" id="3981"/>
    <lineage>
        <taxon>Eukaryota</taxon>
        <taxon>Viridiplantae</taxon>
        <taxon>Streptophyta</taxon>
        <taxon>Embryophyta</taxon>
        <taxon>Tracheophyta</taxon>
        <taxon>Spermatophyta</taxon>
        <taxon>Magnoliopsida</taxon>
        <taxon>eudicotyledons</taxon>
        <taxon>Gunneridae</taxon>
        <taxon>Pentapetalae</taxon>
        <taxon>rosids</taxon>
        <taxon>fabids</taxon>
        <taxon>Malpighiales</taxon>
        <taxon>Euphorbiaceae</taxon>
        <taxon>Crotonoideae</taxon>
        <taxon>Micrandreae</taxon>
        <taxon>Hevea</taxon>
    </lineage>
</organism>
<accession>A0A6A6KJD0</accession>